<dbReference type="GeneID" id="66100987"/>
<dbReference type="EMBL" id="MU250523">
    <property type="protein sequence ID" value="KAG7453182.1"/>
    <property type="molecule type" value="Genomic_DNA"/>
</dbReference>
<reference evidence="1" key="1">
    <citation type="submission" date="2020-11" db="EMBL/GenBank/DDBJ databases">
        <title>Adaptations for nitrogen fixation in a non-lichenized fungal sporocarp promotes dispersal by wood-feeding termites.</title>
        <authorList>
            <consortium name="DOE Joint Genome Institute"/>
            <person name="Koch R.A."/>
            <person name="Yoon G."/>
            <person name="Arayal U."/>
            <person name="Lail K."/>
            <person name="Amirebrahimi M."/>
            <person name="Labutti K."/>
            <person name="Lipzen A."/>
            <person name="Riley R."/>
            <person name="Barry K."/>
            <person name="Henrissat B."/>
            <person name="Grigoriev I.V."/>
            <person name="Herr J.R."/>
            <person name="Aime M.C."/>
        </authorList>
    </citation>
    <scope>NUCLEOTIDE SEQUENCE</scope>
    <source>
        <strain evidence="1">MCA 3950</strain>
    </source>
</reference>
<dbReference type="RefSeq" id="XP_043046682.1">
    <property type="nucleotide sequence ID" value="XM_043178693.1"/>
</dbReference>
<comment type="caution">
    <text evidence="1">The sequence shown here is derived from an EMBL/GenBank/DDBJ whole genome shotgun (WGS) entry which is preliminary data.</text>
</comment>
<dbReference type="Proteomes" id="UP000812287">
    <property type="component" value="Unassembled WGS sequence"/>
</dbReference>
<dbReference type="AlphaFoldDB" id="A0A9P7W5X3"/>
<gene>
    <name evidence="1" type="ORF">BT62DRAFT_1070840</name>
</gene>
<evidence type="ECO:0000313" key="2">
    <source>
        <dbReference type="Proteomes" id="UP000812287"/>
    </source>
</evidence>
<proteinExistence type="predicted"/>
<keyword evidence="2" id="KW-1185">Reference proteome</keyword>
<protein>
    <submittedName>
        <fullName evidence="1">Uncharacterized protein</fullName>
    </submittedName>
</protein>
<name>A0A9P7W5X3_9AGAR</name>
<sequence>MTVTFSFFPLRYPERQSGKTERADEPESWCSSHPWADAYCDEPRGQNDNIEWEFLAFIIEDERWRADWKLRTFLCNDVVSDYGINTIPIESHVRAMQRLEIETIDNESSTSDLCRDIRHRSNTQKAKALTKMRQVVLEKRIGLSCNLILSAASLEFLTFYVRCKALYLSASKAGSKFEFEEKHEGESPCRHKAVHRTAQLSFSSNNHTTTHAQTFRVGSSVSSMRRMEVYQGGNQLPSPQAKHFV</sequence>
<evidence type="ECO:0000313" key="1">
    <source>
        <dbReference type="EMBL" id="KAG7453182.1"/>
    </source>
</evidence>
<organism evidence="1 2">
    <name type="scientific">Guyanagaster necrorhizus</name>
    <dbReference type="NCBI Taxonomy" id="856835"/>
    <lineage>
        <taxon>Eukaryota</taxon>
        <taxon>Fungi</taxon>
        <taxon>Dikarya</taxon>
        <taxon>Basidiomycota</taxon>
        <taxon>Agaricomycotina</taxon>
        <taxon>Agaricomycetes</taxon>
        <taxon>Agaricomycetidae</taxon>
        <taxon>Agaricales</taxon>
        <taxon>Marasmiineae</taxon>
        <taxon>Physalacriaceae</taxon>
        <taxon>Guyanagaster</taxon>
    </lineage>
</organism>
<accession>A0A9P7W5X3</accession>